<reference evidence="1 2" key="1">
    <citation type="submission" date="2018-12" db="EMBL/GenBank/DDBJ databases">
        <authorList>
            <consortium name="Pathogen Informatics"/>
        </authorList>
    </citation>
    <scope>NUCLEOTIDE SEQUENCE [LARGE SCALE GENOMIC DNA]</scope>
    <source>
        <strain evidence="1 2">NCTC6754</strain>
    </source>
</reference>
<name>A0A447U0Z1_SALET</name>
<gene>
    <name evidence="1" type="ORF">NCTC6754_05136</name>
</gene>
<evidence type="ECO:0000313" key="1">
    <source>
        <dbReference type="EMBL" id="VEB57909.1"/>
    </source>
</evidence>
<proteinExistence type="predicted"/>
<organism evidence="1 2">
    <name type="scientific">Salmonella enterica I</name>
    <dbReference type="NCBI Taxonomy" id="59201"/>
    <lineage>
        <taxon>Bacteria</taxon>
        <taxon>Pseudomonadati</taxon>
        <taxon>Pseudomonadota</taxon>
        <taxon>Gammaproteobacteria</taxon>
        <taxon>Enterobacterales</taxon>
        <taxon>Enterobacteriaceae</taxon>
        <taxon>Salmonella</taxon>
    </lineage>
</organism>
<protein>
    <submittedName>
        <fullName evidence="1">Uncharacterized protein</fullName>
    </submittedName>
</protein>
<accession>A0A447U0Z1</accession>
<dbReference type="EMBL" id="LR134190">
    <property type="protein sequence ID" value="VEB57909.1"/>
    <property type="molecule type" value="Genomic_DNA"/>
</dbReference>
<dbReference type="AlphaFoldDB" id="A0A447U0Z1"/>
<dbReference type="Proteomes" id="UP000269208">
    <property type="component" value="Chromosome"/>
</dbReference>
<sequence length="79" mass="8867">MPEMVAKSSPFSNRFWSHKITGTSHDEAHVSWFTTSENVARLLPGRRCEDVTYLRLVSAVAPGMDKKSMAISVIMLKNN</sequence>
<evidence type="ECO:0000313" key="2">
    <source>
        <dbReference type="Proteomes" id="UP000269208"/>
    </source>
</evidence>